<dbReference type="GO" id="GO:0005634">
    <property type="term" value="C:nucleus"/>
    <property type="evidence" value="ECO:0007669"/>
    <property type="project" value="TreeGrafter"/>
</dbReference>
<dbReference type="InterPro" id="IPR027417">
    <property type="entry name" value="P-loop_NTPase"/>
</dbReference>
<dbReference type="CDD" id="cd18140">
    <property type="entry name" value="HLD_clamp_RFC"/>
    <property type="match status" value="1"/>
</dbReference>
<dbReference type="SUPFAM" id="SSF52540">
    <property type="entry name" value="P-loop containing nucleoside triphosphate hydrolases"/>
    <property type="match status" value="1"/>
</dbReference>
<dbReference type="InterPro" id="IPR047854">
    <property type="entry name" value="RFC_lid"/>
</dbReference>
<dbReference type="CDD" id="cd00009">
    <property type="entry name" value="AAA"/>
    <property type="match status" value="1"/>
</dbReference>
<reference evidence="5" key="1">
    <citation type="journal article" date="2020" name="Nature">
        <title>Giant virus diversity and host interactions through global metagenomics.</title>
        <authorList>
            <person name="Schulz F."/>
            <person name="Roux S."/>
            <person name="Paez-Espino D."/>
            <person name="Jungbluth S."/>
            <person name="Walsh D.A."/>
            <person name="Denef V.J."/>
            <person name="McMahon K.D."/>
            <person name="Konstantinidis K.T."/>
            <person name="Eloe-Fadrosh E.A."/>
            <person name="Kyrpides N.C."/>
            <person name="Woyke T."/>
        </authorList>
    </citation>
    <scope>NUCLEOTIDE SEQUENCE</scope>
    <source>
        <strain evidence="5">GVMAG-M-3300023184-177</strain>
    </source>
</reference>
<evidence type="ECO:0000259" key="4">
    <source>
        <dbReference type="SMART" id="SM00382"/>
    </source>
</evidence>
<dbReference type="Gene3D" id="1.10.8.60">
    <property type="match status" value="1"/>
</dbReference>
<dbReference type="GO" id="GO:0006281">
    <property type="term" value="P:DNA repair"/>
    <property type="evidence" value="ECO:0007669"/>
    <property type="project" value="TreeGrafter"/>
</dbReference>
<evidence type="ECO:0000256" key="2">
    <source>
        <dbReference type="ARBA" id="ARBA00022741"/>
    </source>
</evidence>
<keyword evidence="1" id="KW-0235">DNA replication</keyword>
<dbReference type="Gene3D" id="1.20.272.10">
    <property type="match status" value="1"/>
</dbReference>
<dbReference type="InterPro" id="IPR013748">
    <property type="entry name" value="Rep_factorC_C"/>
</dbReference>
<dbReference type="GO" id="GO:0005524">
    <property type="term" value="F:ATP binding"/>
    <property type="evidence" value="ECO:0007669"/>
    <property type="project" value="UniProtKB-KW"/>
</dbReference>
<dbReference type="PANTHER" id="PTHR11669:SF5">
    <property type="entry name" value="REPLICATION FACTOR C SUBUNIT 2"/>
    <property type="match status" value="1"/>
</dbReference>
<evidence type="ECO:0000313" key="5">
    <source>
        <dbReference type="EMBL" id="QHT84626.1"/>
    </source>
</evidence>
<dbReference type="GO" id="GO:0006261">
    <property type="term" value="P:DNA-templated DNA replication"/>
    <property type="evidence" value="ECO:0007669"/>
    <property type="project" value="TreeGrafter"/>
</dbReference>
<dbReference type="InterPro" id="IPR050238">
    <property type="entry name" value="DNA_Rep/Repair_Clamp_Loader"/>
</dbReference>
<dbReference type="Pfam" id="PF25361">
    <property type="entry name" value="AAA_lid_RFC1"/>
    <property type="match status" value="1"/>
</dbReference>
<organism evidence="5">
    <name type="scientific">viral metagenome</name>
    <dbReference type="NCBI Taxonomy" id="1070528"/>
    <lineage>
        <taxon>unclassified sequences</taxon>
        <taxon>metagenomes</taxon>
        <taxon>organismal metagenomes</taxon>
    </lineage>
</organism>
<dbReference type="AlphaFoldDB" id="A0A6C0HWU5"/>
<dbReference type="EMBL" id="MN740021">
    <property type="protein sequence ID" value="QHT84626.1"/>
    <property type="molecule type" value="Genomic_DNA"/>
</dbReference>
<keyword evidence="3" id="KW-0067">ATP-binding</keyword>
<accession>A0A6C0HWU5</accession>
<dbReference type="SMART" id="SM00382">
    <property type="entry name" value="AAA"/>
    <property type="match status" value="1"/>
</dbReference>
<dbReference type="SUPFAM" id="SSF48019">
    <property type="entry name" value="post-AAA+ oligomerization domain-like"/>
    <property type="match status" value="1"/>
</dbReference>
<feature type="domain" description="AAA+ ATPase" evidence="4">
    <location>
        <begin position="41"/>
        <end position="163"/>
    </location>
</feature>
<dbReference type="Gene3D" id="3.40.50.300">
    <property type="entry name" value="P-loop containing nucleotide triphosphate hydrolases"/>
    <property type="match status" value="1"/>
</dbReference>
<evidence type="ECO:0000256" key="3">
    <source>
        <dbReference type="ARBA" id="ARBA00022840"/>
    </source>
</evidence>
<dbReference type="InterPro" id="IPR003593">
    <property type="entry name" value="AAA+_ATPase"/>
</dbReference>
<dbReference type="PANTHER" id="PTHR11669">
    <property type="entry name" value="REPLICATION FACTOR C / DNA POLYMERASE III GAMMA-TAU SUBUNIT"/>
    <property type="match status" value="1"/>
</dbReference>
<dbReference type="GO" id="GO:0003689">
    <property type="term" value="F:DNA clamp loader activity"/>
    <property type="evidence" value="ECO:0007669"/>
    <property type="project" value="TreeGrafter"/>
</dbReference>
<dbReference type="GO" id="GO:0003677">
    <property type="term" value="F:DNA binding"/>
    <property type="evidence" value="ECO:0007669"/>
    <property type="project" value="InterPro"/>
</dbReference>
<keyword evidence="2" id="KW-0547">Nucleotide-binding</keyword>
<dbReference type="GO" id="GO:0005663">
    <property type="term" value="C:DNA replication factor C complex"/>
    <property type="evidence" value="ECO:0007669"/>
    <property type="project" value="TreeGrafter"/>
</dbReference>
<dbReference type="Pfam" id="PF08542">
    <property type="entry name" value="Rep_fac_C"/>
    <property type="match status" value="1"/>
</dbReference>
<proteinExistence type="predicted"/>
<dbReference type="InterPro" id="IPR008921">
    <property type="entry name" value="DNA_pol3_clamp-load_cplx_C"/>
</dbReference>
<dbReference type="InterPro" id="IPR003959">
    <property type="entry name" value="ATPase_AAA_core"/>
</dbReference>
<sequence>MDLHKKIKLPLVEKYRPKVFNDLLFDDFIKEKFKNIIKSGEIPNMIITGEPSTGKTSTILYLATKIYKENYSQHVLELNASDDRGLSMIRETILPFCKKKTSNYKIIILDEADSITPKAQNLLNNIISEFKESTRFIFICNEGFKISETIQSRCMIIYFPRISKQNLKKKIVEICQKENIEYTDEGINKLLFCSNFDIRQCINNLECILYSYEKLSEETVDYIIDIPKIHLLKEIIKECYNKNLSKVLQITKELYDSGYSANDIILTFMKYIENKDNEIDFIITCHVEVYKILSQSFIKINLIDNLVQLSACIVSIYKVINN</sequence>
<protein>
    <recommendedName>
        <fullName evidence="4">AAA+ ATPase domain-containing protein</fullName>
    </recommendedName>
</protein>
<evidence type="ECO:0000256" key="1">
    <source>
        <dbReference type="ARBA" id="ARBA00022705"/>
    </source>
</evidence>
<dbReference type="GO" id="GO:0016887">
    <property type="term" value="F:ATP hydrolysis activity"/>
    <property type="evidence" value="ECO:0007669"/>
    <property type="project" value="InterPro"/>
</dbReference>
<dbReference type="Pfam" id="PF00004">
    <property type="entry name" value="AAA"/>
    <property type="match status" value="1"/>
</dbReference>
<name>A0A6C0HWU5_9ZZZZ</name>